<name>A0ABT6A2L9_9ACTN</name>
<reference evidence="2 3" key="1">
    <citation type="submission" date="2023-03" db="EMBL/GenBank/DDBJ databases">
        <title>Draft genome sequence of Streptomyces sp. K1PA1 isolated from peat swamp forest in Thailand.</title>
        <authorList>
            <person name="Klaysubun C."/>
            <person name="Duangmal K."/>
        </authorList>
    </citation>
    <scope>NUCLEOTIDE SEQUENCE [LARGE SCALE GENOMIC DNA]</scope>
    <source>
        <strain evidence="2 3">K1PA1</strain>
    </source>
</reference>
<dbReference type="InterPro" id="IPR045729">
    <property type="entry name" value="DUF6083"/>
</dbReference>
<evidence type="ECO:0000313" key="3">
    <source>
        <dbReference type="Proteomes" id="UP001221150"/>
    </source>
</evidence>
<feature type="compositionally biased region" description="Basic and acidic residues" evidence="1">
    <location>
        <begin position="19"/>
        <end position="38"/>
    </location>
</feature>
<comment type="caution">
    <text evidence="2">The sequence shown here is derived from an EMBL/GenBank/DDBJ whole genome shotgun (WGS) entry which is preliminary data.</text>
</comment>
<keyword evidence="3" id="KW-1185">Reference proteome</keyword>
<dbReference type="EMBL" id="JARJBB010000004">
    <property type="protein sequence ID" value="MDF3298885.1"/>
    <property type="molecule type" value="Genomic_DNA"/>
</dbReference>
<dbReference type="Proteomes" id="UP001221150">
    <property type="component" value="Unassembled WGS sequence"/>
</dbReference>
<dbReference type="RefSeq" id="WP_276108442.1">
    <property type="nucleotide sequence ID" value="NZ_JARJBB010000004.1"/>
</dbReference>
<dbReference type="Pfam" id="PF19561">
    <property type="entry name" value="DUF6083"/>
    <property type="match status" value="1"/>
</dbReference>
<proteinExistence type="predicted"/>
<organism evidence="2 3">
    <name type="scientific">Streptomyces tropicalis</name>
    <dbReference type="NCBI Taxonomy" id="3034234"/>
    <lineage>
        <taxon>Bacteria</taxon>
        <taxon>Bacillati</taxon>
        <taxon>Actinomycetota</taxon>
        <taxon>Actinomycetes</taxon>
        <taxon>Kitasatosporales</taxon>
        <taxon>Streptomycetaceae</taxon>
        <taxon>Streptomyces</taxon>
    </lineage>
</organism>
<gene>
    <name evidence="2" type="ORF">P3H78_09615</name>
</gene>
<evidence type="ECO:0000313" key="2">
    <source>
        <dbReference type="EMBL" id="MDF3298885.1"/>
    </source>
</evidence>
<sequence>MGDYHHDDSVIPSIGPDGSRQRPADAPRPWERADRAQAARDGAAGPEPPRPPVCPQCGLTGDRAPTYTGQHVLLEPRLTVPAHLLPGGHRWHVDGNGTAWNGGLDEPPAGTTCRVPHQLACPGLTLDEIQPWRWLTTVRDHNARLAQQRADDAACQETLPDVG</sequence>
<protein>
    <submittedName>
        <fullName evidence="2">DUF6083 domain-containing protein</fullName>
    </submittedName>
</protein>
<evidence type="ECO:0000256" key="1">
    <source>
        <dbReference type="SAM" id="MobiDB-lite"/>
    </source>
</evidence>
<feature type="region of interest" description="Disordered" evidence="1">
    <location>
        <begin position="1"/>
        <end position="61"/>
    </location>
</feature>
<accession>A0ABT6A2L9</accession>